<dbReference type="Proteomes" id="UP000748025">
    <property type="component" value="Unassembled WGS sequence"/>
</dbReference>
<dbReference type="InterPro" id="IPR036322">
    <property type="entry name" value="WD40_repeat_dom_sf"/>
</dbReference>
<dbReference type="Gene3D" id="2.130.10.10">
    <property type="entry name" value="YVTN repeat-like/Quinoprotein amine dehydrogenase"/>
    <property type="match status" value="3"/>
</dbReference>
<dbReference type="AlphaFoldDB" id="A0A9P7N8Y4"/>
<dbReference type="InterPro" id="IPR001680">
    <property type="entry name" value="WD40_rpt"/>
</dbReference>
<feature type="region of interest" description="Disordered" evidence="1">
    <location>
        <begin position="589"/>
        <end position="630"/>
    </location>
</feature>
<organism evidence="2 3">
    <name type="scientific">Claviceps pusilla</name>
    <dbReference type="NCBI Taxonomy" id="123648"/>
    <lineage>
        <taxon>Eukaryota</taxon>
        <taxon>Fungi</taxon>
        <taxon>Dikarya</taxon>
        <taxon>Ascomycota</taxon>
        <taxon>Pezizomycotina</taxon>
        <taxon>Sordariomycetes</taxon>
        <taxon>Hypocreomycetidae</taxon>
        <taxon>Hypocreales</taxon>
        <taxon>Clavicipitaceae</taxon>
        <taxon>Claviceps</taxon>
    </lineage>
</organism>
<reference evidence="2" key="1">
    <citation type="journal article" date="2020" name="bioRxiv">
        <title>Whole genome comparisons of ergot fungi reveals the divergence and evolution of species within the genus Claviceps are the result of varying mechanisms driving genome evolution and host range expansion.</title>
        <authorList>
            <person name="Wyka S.A."/>
            <person name="Mondo S.J."/>
            <person name="Liu M."/>
            <person name="Dettman J."/>
            <person name="Nalam V."/>
            <person name="Broders K.D."/>
        </authorList>
    </citation>
    <scope>NUCLEOTIDE SEQUENCE</scope>
    <source>
        <strain evidence="2">CCC 602</strain>
    </source>
</reference>
<accession>A0A9P7N8Y4</accession>
<dbReference type="InterPro" id="IPR046351">
    <property type="entry name" value="UTP4"/>
</dbReference>
<comment type="caution">
    <text evidence="2">The sequence shown here is derived from an EMBL/GenBank/DDBJ whole genome shotgun (WGS) entry which is preliminary data.</text>
</comment>
<gene>
    <name evidence="2" type="ORF">E4U43_001449</name>
</gene>
<evidence type="ECO:0000256" key="1">
    <source>
        <dbReference type="SAM" id="MobiDB-lite"/>
    </source>
</evidence>
<evidence type="ECO:0000313" key="3">
    <source>
        <dbReference type="Proteomes" id="UP000748025"/>
    </source>
</evidence>
<dbReference type="Pfam" id="PF00400">
    <property type="entry name" value="WD40"/>
    <property type="match status" value="2"/>
</dbReference>
<dbReference type="GO" id="GO:0003723">
    <property type="term" value="F:RNA binding"/>
    <property type="evidence" value="ECO:0007669"/>
    <property type="project" value="TreeGrafter"/>
</dbReference>
<protein>
    <recommendedName>
        <fullName evidence="4">UTP4-U3 snoRNP protein</fullName>
    </recommendedName>
</protein>
<sequence length="895" mass="97856">MDVHRCRFVPYQPSAINAVAFSHSKLRSVKNSAVARLAIGRANGDIEIWNPSGGTWLQELVIRGGKDRSVDGLVWVNEPDQDLGDGRTLIGKSRLFSIGYTSTVTEWDLEKGKPKRHASGQHGDIWCIAAQPQGDMSQSAGSGGLQEAQNSNKLIAGTIDGELVMYSLEDDDLRFQRVLVKSPTKKAQMVSITFQSRKVVIVGCSDSTIRAYNVNNGHMLRRMALGVDLIGGSKNIIVWSVKCLPNGNIVSGDSTGHVCIWDGKTYTQAQRIQSHKSDVLSLTTSADGLAIMSGGMDRRTILYKQNAGSGQRWGKVWGRRYHDHDVKAMATFEQGRISVVVSGGPDANLMIVPLKEMGRENHRMMSNLPQEPPIASASKARFIVSWWEREVHIWILRKSATDLQESAKEANGGLSLNQNRKLLKTIVVKGDSNISSATINQEGTLLFVSTATDVKAFQLHHHDPVKASDVKLTTMNLPAKLSQLGASHVKLSPNGRWLCVIQEGSRVFMAGVDSCDVESSSAAPSVKFQRLSRLRRHIPRYVLNGGLGTYDRNITQIAFSADSQMVAVADLAGYIDTWILHGHEQALQNGGGHAATMADDAADGVSDDGDSSSSSSEEDNTNADSPDVWVRNPNAKLLPKLPTSPVVLSFSDHVPTAGTSVKAGGPDDYILAAVTASWNILAFHPRNGALTPWSRRHPRNALPGPVQDLLDLPKGALWQGSRIWLYGVSFLLMLDMGQNLPMSVVEAEGTDAQLTHGVKRKRMGIATGAGGRTSQGNLIPHQIRKHGVNDEWEDIAIVDRSQLDESDSDDDMPDKVDELSKQRALTNGNDATMTTTETAAEEPKKWWITYKYRPVLGIVPFATTTSQDVEVAVVERPTWDVAMAERYFAGEEWER</sequence>
<dbReference type="GO" id="GO:0030686">
    <property type="term" value="C:90S preribosome"/>
    <property type="evidence" value="ECO:0007669"/>
    <property type="project" value="InterPro"/>
</dbReference>
<name>A0A9P7N8Y4_9HYPO</name>
<dbReference type="GO" id="GO:0032040">
    <property type="term" value="C:small-subunit processome"/>
    <property type="evidence" value="ECO:0007669"/>
    <property type="project" value="TreeGrafter"/>
</dbReference>
<dbReference type="SUPFAM" id="SSF50978">
    <property type="entry name" value="WD40 repeat-like"/>
    <property type="match status" value="2"/>
</dbReference>
<dbReference type="GO" id="GO:0034455">
    <property type="term" value="C:t-UTP complex"/>
    <property type="evidence" value="ECO:0007669"/>
    <property type="project" value="TreeGrafter"/>
</dbReference>
<dbReference type="PANTHER" id="PTHR44163:SF1">
    <property type="entry name" value="U3 SMALL NUCLEOLAR RNA-ASSOCIATED PROTEIN 4 HOMOLOG"/>
    <property type="match status" value="1"/>
</dbReference>
<feature type="compositionally biased region" description="Acidic residues" evidence="1">
    <location>
        <begin position="600"/>
        <end position="621"/>
    </location>
</feature>
<evidence type="ECO:0008006" key="4">
    <source>
        <dbReference type="Google" id="ProtNLM"/>
    </source>
</evidence>
<dbReference type="SMART" id="SM00320">
    <property type="entry name" value="WD40"/>
    <property type="match status" value="6"/>
</dbReference>
<keyword evidence="3" id="KW-1185">Reference proteome</keyword>
<evidence type="ECO:0000313" key="2">
    <source>
        <dbReference type="EMBL" id="KAG6000970.1"/>
    </source>
</evidence>
<dbReference type="GO" id="GO:0000462">
    <property type="term" value="P:maturation of SSU-rRNA from tricistronic rRNA transcript (SSU-rRNA, 5.8S rRNA, LSU-rRNA)"/>
    <property type="evidence" value="ECO:0007669"/>
    <property type="project" value="InterPro"/>
</dbReference>
<dbReference type="InterPro" id="IPR015943">
    <property type="entry name" value="WD40/YVTN_repeat-like_dom_sf"/>
</dbReference>
<proteinExistence type="predicted"/>
<dbReference type="PANTHER" id="PTHR44163">
    <property type="entry name" value="U3 SMALL NUCLEOLAR RNA-ASSOCIATED PROTEIN 4 HOMOLOG"/>
    <property type="match status" value="1"/>
</dbReference>
<dbReference type="OrthoDB" id="8883818at2759"/>
<dbReference type="EMBL" id="SRPW01001477">
    <property type="protein sequence ID" value="KAG6000970.1"/>
    <property type="molecule type" value="Genomic_DNA"/>
</dbReference>